<dbReference type="Pfam" id="PF01832">
    <property type="entry name" value="Glucosaminidase"/>
    <property type="match status" value="1"/>
</dbReference>
<dbReference type="InterPro" id="IPR051056">
    <property type="entry name" value="Glycosyl_Hydrolase_73"/>
</dbReference>
<keyword evidence="2" id="KW-0472">Membrane</keyword>
<accession>R7ZFC4</accession>
<evidence type="ECO:0000256" key="1">
    <source>
        <dbReference type="ARBA" id="ARBA00022801"/>
    </source>
</evidence>
<dbReference type="Gene3D" id="1.10.530.10">
    <property type="match status" value="1"/>
</dbReference>
<dbReference type="PANTHER" id="PTHR33308">
    <property type="entry name" value="PEPTIDOGLYCAN HYDROLASE FLGJ"/>
    <property type="match status" value="1"/>
</dbReference>
<sequence length="189" mass="21493">MKIIKFKKASLILLAVVLGILSVFCMMRLLLKDSREEIHFIDDIGPIAVEINQQTGGIFPSVTIAQAILESNFGKSELAVNANNLFGIKGRYQGKSVKMPTIEYKNNKSYTIEAEFRAYPDWKNALIDHSKLILEGTSWNEQQYYEVLAATNYQEAAYALKKSHYSTDPLYPEKLIAIIEQYNLGKYDK</sequence>
<name>R7ZFC4_LYSSH</name>
<gene>
    <name evidence="4" type="ORF">H131_08748</name>
</gene>
<dbReference type="SMART" id="SM00047">
    <property type="entry name" value="LYZ2"/>
    <property type="match status" value="1"/>
</dbReference>
<dbReference type="Proteomes" id="UP000013911">
    <property type="component" value="Unassembled WGS sequence"/>
</dbReference>
<feature type="transmembrane region" description="Helical" evidence="2">
    <location>
        <begin position="12"/>
        <end position="31"/>
    </location>
</feature>
<proteinExistence type="predicted"/>
<evidence type="ECO:0000313" key="5">
    <source>
        <dbReference type="Proteomes" id="UP000013911"/>
    </source>
</evidence>
<protein>
    <submittedName>
        <fullName evidence="4">Exo-glucosaminidase lytG</fullName>
    </submittedName>
</protein>
<dbReference type="Gene3D" id="4.10.80.30">
    <property type="entry name" value="DNA polymerase, domain 6"/>
    <property type="match status" value="1"/>
</dbReference>
<dbReference type="PANTHER" id="PTHR33308:SF10">
    <property type="entry name" value="EXO-GLUCOSAMINIDASE LYTG"/>
    <property type="match status" value="1"/>
</dbReference>
<dbReference type="PATRIC" id="fig|1285586.5.peg.1771"/>
<dbReference type="OrthoDB" id="977752at2"/>
<keyword evidence="2" id="KW-0812">Transmembrane</keyword>
<dbReference type="PRINTS" id="PR01002">
    <property type="entry name" value="FLGFLGJ"/>
</dbReference>
<dbReference type="eggNOG" id="COG1705">
    <property type="taxonomic scope" value="Bacteria"/>
</dbReference>
<dbReference type="EMBL" id="AQPX01000015">
    <property type="protein sequence ID" value="EON72783.1"/>
    <property type="molecule type" value="Genomic_DNA"/>
</dbReference>
<dbReference type="InterPro" id="IPR002901">
    <property type="entry name" value="MGlyc_endo_b_GlcNAc-like_dom"/>
</dbReference>
<evidence type="ECO:0000256" key="2">
    <source>
        <dbReference type="SAM" id="Phobius"/>
    </source>
</evidence>
<dbReference type="RefSeq" id="WP_010858703.1">
    <property type="nucleotide sequence ID" value="NZ_KB933398.1"/>
</dbReference>
<feature type="domain" description="Mannosyl-glycoprotein endo-beta-N-acetylglucosamidase-like" evidence="3">
    <location>
        <begin position="28"/>
        <end position="188"/>
    </location>
</feature>
<evidence type="ECO:0000259" key="3">
    <source>
        <dbReference type="SMART" id="SM00047"/>
    </source>
</evidence>
<evidence type="ECO:0000313" key="4">
    <source>
        <dbReference type="EMBL" id="EON72783.1"/>
    </source>
</evidence>
<comment type="caution">
    <text evidence="4">The sequence shown here is derived from an EMBL/GenBank/DDBJ whole genome shotgun (WGS) entry which is preliminary data.</text>
</comment>
<dbReference type="HOGENOM" id="CLU_013771_0_0_9"/>
<keyword evidence="2" id="KW-1133">Transmembrane helix</keyword>
<dbReference type="AlphaFoldDB" id="R7ZFC4"/>
<keyword evidence="1" id="KW-0378">Hydrolase</keyword>
<dbReference type="GO" id="GO:0004040">
    <property type="term" value="F:amidase activity"/>
    <property type="evidence" value="ECO:0007669"/>
    <property type="project" value="InterPro"/>
</dbReference>
<organism evidence="4 5">
    <name type="scientific">Lysinibacillus sphaericus OT4b.31</name>
    <dbReference type="NCBI Taxonomy" id="1285586"/>
    <lineage>
        <taxon>Bacteria</taxon>
        <taxon>Bacillati</taxon>
        <taxon>Bacillota</taxon>
        <taxon>Bacilli</taxon>
        <taxon>Bacillales</taxon>
        <taxon>Bacillaceae</taxon>
        <taxon>Lysinibacillus</taxon>
    </lineage>
</organism>
<reference evidence="4 5" key="1">
    <citation type="submission" date="2013-04" db="EMBL/GenBank/DDBJ databases">
        <title>Draft genome of the heavy metal tolerant bacterium Lysinibacillus sphaericus strain OT4b.31.</title>
        <authorList>
            <person name="Pena-Montenegro T.D."/>
            <person name="Dussan J."/>
        </authorList>
    </citation>
    <scope>NUCLEOTIDE SEQUENCE [LARGE SCALE GENOMIC DNA]</scope>
    <source>
        <strain evidence="4 5">OT4b.31</strain>
    </source>
</reference>